<evidence type="ECO:0000313" key="3">
    <source>
        <dbReference type="Proteomes" id="UP000326924"/>
    </source>
</evidence>
<sequence>MGYGIWGWSGDSSPLFILHALFLGTIVLLLSCVATAAQPFEALRWRSCLLLTFAISFSFSFFFFFFFFFLTFPCTTQSRRPYVCSWEENPRGTGAGAAAVLGLVMVSGF</sequence>
<organism evidence="2 3">
    <name type="scientific">Sphaerosporella brunnea</name>
    <dbReference type="NCBI Taxonomy" id="1250544"/>
    <lineage>
        <taxon>Eukaryota</taxon>
        <taxon>Fungi</taxon>
        <taxon>Dikarya</taxon>
        <taxon>Ascomycota</taxon>
        <taxon>Pezizomycotina</taxon>
        <taxon>Pezizomycetes</taxon>
        <taxon>Pezizales</taxon>
        <taxon>Pyronemataceae</taxon>
        <taxon>Sphaerosporella</taxon>
    </lineage>
</organism>
<dbReference type="InParanoid" id="A0A5J5EBL9"/>
<keyword evidence="1" id="KW-1133">Transmembrane helix</keyword>
<keyword evidence="3" id="KW-1185">Reference proteome</keyword>
<dbReference type="AlphaFoldDB" id="A0A5J5EBL9"/>
<keyword evidence="1" id="KW-0812">Transmembrane</keyword>
<proteinExistence type="predicted"/>
<comment type="caution">
    <text evidence="2">The sequence shown here is derived from an EMBL/GenBank/DDBJ whole genome shotgun (WGS) entry which is preliminary data.</text>
</comment>
<dbReference type="Proteomes" id="UP000326924">
    <property type="component" value="Unassembled WGS sequence"/>
</dbReference>
<protein>
    <submittedName>
        <fullName evidence="2">Uncharacterized protein</fullName>
    </submittedName>
</protein>
<reference evidence="2 3" key="1">
    <citation type="submission" date="2019-09" db="EMBL/GenBank/DDBJ databases">
        <title>Draft genome of the ectomycorrhizal ascomycete Sphaerosporella brunnea.</title>
        <authorList>
            <consortium name="DOE Joint Genome Institute"/>
            <person name="Benucci G.M."/>
            <person name="Marozzi G."/>
            <person name="Antonielli L."/>
            <person name="Sanchez S."/>
            <person name="Marco P."/>
            <person name="Wang X."/>
            <person name="Falini L.B."/>
            <person name="Barry K."/>
            <person name="Haridas S."/>
            <person name="Lipzen A."/>
            <person name="Labutti K."/>
            <person name="Grigoriev I.V."/>
            <person name="Murat C."/>
            <person name="Martin F."/>
            <person name="Albertini E."/>
            <person name="Donnini D."/>
            <person name="Bonito G."/>
        </authorList>
    </citation>
    <scope>NUCLEOTIDE SEQUENCE [LARGE SCALE GENOMIC DNA]</scope>
    <source>
        <strain evidence="2 3">Sb_GMNB300</strain>
    </source>
</reference>
<accession>A0A5J5EBL9</accession>
<dbReference type="EMBL" id="VXIS01000543">
    <property type="protein sequence ID" value="KAA8892932.1"/>
    <property type="molecule type" value="Genomic_DNA"/>
</dbReference>
<feature type="transmembrane region" description="Helical" evidence="1">
    <location>
        <begin position="16"/>
        <end position="37"/>
    </location>
</feature>
<gene>
    <name evidence="2" type="ORF">FN846DRAFT_981203</name>
</gene>
<name>A0A5J5EBL9_9PEZI</name>
<keyword evidence="1" id="KW-0472">Membrane</keyword>
<evidence type="ECO:0000256" key="1">
    <source>
        <dbReference type="SAM" id="Phobius"/>
    </source>
</evidence>
<evidence type="ECO:0000313" key="2">
    <source>
        <dbReference type="EMBL" id="KAA8892932.1"/>
    </source>
</evidence>
<feature type="transmembrane region" description="Helical" evidence="1">
    <location>
        <begin position="49"/>
        <end position="72"/>
    </location>
</feature>